<reference evidence="1 2" key="1">
    <citation type="submission" date="2019-06" db="EMBL/GenBank/DDBJ databases">
        <title>Genome sequencing of plant associated microbes to promote plant fitness in Sorghum bicolor and Oryza sativa.</title>
        <authorList>
            <person name="Coleman-Derr D."/>
        </authorList>
    </citation>
    <scope>NUCLEOTIDE SEQUENCE [LARGE SCALE GENOMIC DNA]</scope>
    <source>
        <strain evidence="1 2">KV-663</strain>
    </source>
</reference>
<sequence>MDEIVAGALNDEMNGTAIDVGGGGPGASVEDVVRSCFTAYEAALVAGDAAAIDSWFAADPRTIRFGVGEEHWGADEIRRWRHGAPPVPAGRRLSETRVDLWGDDLAVVTTLFDYPSSSAVGRQSQTWLRTLSGWRIVHAHVSERA</sequence>
<evidence type="ECO:0000313" key="1">
    <source>
        <dbReference type="EMBL" id="TQM62379.1"/>
    </source>
</evidence>
<gene>
    <name evidence="1" type="ORF">FBY41_2410</name>
</gene>
<dbReference type="Pfam" id="PF11533">
    <property type="entry name" value="AtzH-like"/>
    <property type="match status" value="1"/>
</dbReference>
<keyword evidence="2" id="KW-1185">Reference proteome</keyword>
<organism evidence="1 2">
    <name type="scientific">Humibacillus xanthopallidus</name>
    <dbReference type="NCBI Taxonomy" id="412689"/>
    <lineage>
        <taxon>Bacteria</taxon>
        <taxon>Bacillati</taxon>
        <taxon>Actinomycetota</taxon>
        <taxon>Actinomycetes</taxon>
        <taxon>Micrococcales</taxon>
        <taxon>Intrasporangiaceae</taxon>
        <taxon>Humibacillus</taxon>
    </lineage>
</organism>
<dbReference type="Proteomes" id="UP000316747">
    <property type="component" value="Unassembled WGS sequence"/>
</dbReference>
<protein>
    <submittedName>
        <fullName evidence="1">Uncharacterized protein DUF3225</fullName>
    </submittedName>
</protein>
<dbReference type="EMBL" id="VFPM01000002">
    <property type="protein sequence ID" value="TQM62379.1"/>
    <property type="molecule type" value="Genomic_DNA"/>
</dbReference>
<accession>A0A543HVU9</accession>
<dbReference type="SUPFAM" id="SSF54427">
    <property type="entry name" value="NTF2-like"/>
    <property type="match status" value="1"/>
</dbReference>
<evidence type="ECO:0000313" key="2">
    <source>
        <dbReference type="Proteomes" id="UP000316747"/>
    </source>
</evidence>
<dbReference type="InterPro" id="IPR024507">
    <property type="entry name" value="AtzH-like"/>
</dbReference>
<dbReference type="AlphaFoldDB" id="A0A543HVU9"/>
<comment type="caution">
    <text evidence="1">The sequence shown here is derived from an EMBL/GenBank/DDBJ whole genome shotgun (WGS) entry which is preliminary data.</text>
</comment>
<dbReference type="InterPro" id="IPR032710">
    <property type="entry name" value="NTF2-like_dom_sf"/>
</dbReference>
<name>A0A543HVU9_9MICO</name>
<proteinExistence type="predicted"/>
<dbReference type="Gene3D" id="3.10.450.50">
    <property type="match status" value="1"/>
</dbReference>